<dbReference type="InterPro" id="IPR011010">
    <property type="entry name" value="DNA_brk_join_enz"/>
</dbReference>
<dbReference type="HOGENOM" id="CLU_027562_17_5_5"/>
<sequence length="420" mass="47099">MLPRRTEVMSVRKRKWSTGKGVEKEAWIVDYTDTKGVRRLKTFTKKKDADAFAARAAVEVREGVHVADSASVTVVQAGRFWISSAEGARLERSTINQYRQHLDLHIAPLIGEKLLSKLTVPTVREFEDRLRQDGRSPAMVRKVLTSLGSLLADAQERGLVTRNAVREKSRARRKGQERRQEKRHKGKLKVGVDIPTREEIKAVVAVLQGRWRPLFLTAIFCGLRASELRGLRWCDVDMEKKLVHIRQRADRFNEIGRPKSEAGERTVPAPPIVINALREWCLICPKRDAEQKGADGETQKILDLVFPNGKGKVESLGNIVNRGLIPIQIDAGVTVGSGETDENGNAILVAKYTGMHALRHFYASWCINRREDGGLALPPKVIQERLGHSSIVMTMDVYGHLFPRGDDADEMAEAERSLLA</sequence>
<name>I3WYZ8_SINF2</name>
<dbReference type="PANTHER" id="PTHR30349">
    <property type="entry name" value="PHAGE INTEGRASE-RELATED"/>
    <property type="match status" value="1"/>
</dbReference>
<dbReference type="InterPro" id="IPR010998">
    <property type="entry name" value="Integrase_recombinase_N"/>
</dbReference>
<dbReference type="InterPro" id="IPR002104">
    <property type="entry name" value="Integrase_catalytic"/>
</dbReference>
<evidence type="ECO:0000259" key="8">
    <source>
        <dbReference type="PROSITE" id="PS51900"/>
    </source>
</evidence>
<evidence type="ECO:0000313" key="9">
    <source>
        <dbReference type="EMBL" id="AFL48854.1"/>
    </source>
</evidence>
<feature type="domain" description="Core-binding (CB)" evidence="8">
    <location>
        <begin position="72"/>
        <end position="155"/>
    </location>
</feature>
<dbReference type="PROSITE" id="PS51898">
    <property type="entry name" value="TYR_RECOMBINASE"/>
    <property type="match status" value="1"/>
</dbReference>
<gene>
    <name evidence="9" type="ORF">USDA257_c02560</name>
</gene>
<evidence type="ECO:0000256" key="1">
    <source>
        <dbReference type="ARBA" id="ARBA00008857"/>
    </source>
</evidence>
<dbReference type="KEGG" id="sfd:USDA257_c02560"/>
<dbReference type="STRING" id="1185652.USDA257_c02560"/>
<evidence type="ECO:0000259" key="7">
    <source>
        <dbReference type="PROSITE" id="PS51898"/>
    </source>
</evidence>
<dbReference type="PROSITE" id="PS51900">
    <property type="entry name" value="CB"/>
    <property type="match status" value="1"/>
</dbReference>
<protein>
    <submittedName>
        <fullName evidence="9">Phage integrase family protein</fullName>
    </submittedName>
</protein>
<dbReference type="GO" id="GO:0006310">
    <property type="term" value="P:DNA recombination"/>
    <property type="evidence" value="ECO:0007669"/>
    <property type="project" value="UniProtKB-KW"/>
</dbReference>
<dbReference type="PANTHER" id="PTHR30349:SF64">
    <property type="entry name" value="PROPHAGE INTEGRASE INTD-RELATED"/>
    <property type="match status" value="1"/>
</dbReference>
<dbReference type="eggNOG" id="COG0582">
    <property type="taxonomic scope" value="Bacteria"/>
</dbReference>
<dbReference type="Pfam" id="PF00589">
    <property type="entry name" value="Phage_integrase"/>
    <property type="match status" value="1"/>
</dbReference>
<dbReference type="GO" id="GO:0015074">
    <property type="term" value="P:DNA integration"/>
    <property type="evidence" value="ECO:0007669"/>
    <property type="project" value="UniProtKB-KW"/>
</dbReference>
<keyword evidence="3 5" id="KW-0238">DNA-binding</keyword>
<organism evidence="9 10">
    <name type="scientific">Sinorhizobium fredii (strain USDA 257)</name>
    <dbReference type="NCBI Taxonomy" id="1185652"/>
    <lineage>
        <taxon>Bacteria</taxon>
        <taxon>Pseudomonadati</taxon>
        <taxon>Pseudomonadota</taxon>
        <taxon>Alphaproteobacteria</taxon>
        <taxon>Hyphomicrobiales</taxon>
        <taxon>Rhizobiaceae</taxon>
        <taxon>Sinorhizobium/Ensifer group</taxon>
        <taxon>Sinorhizobium</taxon>
    </lineage>
</organism>
<evidence type="ECO:0000256" key="5">
    <source>
        <dbReference type="PROSITE-ProRule" id="PRU01248"/>
    </source>
</evidence>
<evidence type="ECO:0000256" key="4">
    <source>
        <dbReference type="ARBA" id="ARBA00023172"/>
    </source>
</evidence>
<feature type="region of interest" description="Disordered" evidence="6">
    <location>
        <begin position="165"/>
        <end position="187"/>
    </location>
</feature>
<dbReference type="InterPro" id="IPR013762">
    <property type="entry name" value="Integrase-like_cat_sf"/>
</dbReference>
<keyword evidence="2" id="KW-0229">DNA integration</keyword>
<dbReference type="AlphaFoldDB" id="I3WYZ8"/>
<reference evidence="9 10" key="1">
    <citation type="journal article" date="2012" name="J. Bacteriol.">
        <title>Complete genome sequence of the broad-host-range strain Sinorhizobium fredii USDA257.</title>
        <authorList>
            <person name="Schuldes J."/>
            <person name="Rodriguez Orbegoso M."/>
            <person name="Schmeisser C."/>
            <person name="Krishnan H.B."/>
            <person name="Daniel R."/>
            <person name="Streit W.R."/>
        </authorList>
    </citation>
    <scope>NUCLEOTIDE SEQUENCE [LARGE SCALE GENOMIC DNA]</scope>
    <source>
        <strain evidence="9 10">USDA 257</strain>
    </source>
</reference>
<feature type="compositionally biased region" description="Basic residues" evidence="6">
    <location>
        <begin position="169"/>
        <end position="187"/>
    </location>
</feature>
<dbReference type="SUPFAM" id="SSF56349">
    <property type="entry name" value="DNA breaking-rejoining enzymes"/>
    <property type="match status" value="1"/>
</dbReference>
<dbReference type="EMBL" id="CP003563">
    <property type="protein sequence ID" value="AFL48854.1"/>
    <property type="molecule type" value="Genomic_DNA"/>
</dbReference>
<dbReference type="Proteomes" id="UP000006180">
    <property type="component" value="Chromosome"/>
</dbReference>
<dbReference type="Gene3D" id="1.10.150.130">
    <property type="match status" value="1"/>
</dbReference>
<dbReference type="InterPro" id="IPR050090">
    <property type="entry name" value="Tyrosine_recombinase_XerCD"/>
</dbReference>
<dbReference type="PATRIC" id="fig|1185652.3.peg.268"/>
<dbReference type="InterPro" id="IPR044068">
    <property type="entry name" value="CB"/>
</dbReference>
<dbReference type="GO" id="GO:0003677">
    <property type="term" value="F:DNA binding"/>
    <property type="evidence" value="ECO:0007669"/>
    <property type="project" value="UniProtKB-UniRule"/>
</dbReference>
<evidence type="ECO:0000256" key="2">
    <source>
        <dbReference type="ARBA" id="ARBA00022908"/>
    </source>
</evidence>
<proteinExistence type="inferred from homology"/>
<feature type="domain" description="Tyr recombinase" evidence="7">
    <location>
        <begin position="190"/>
        <end position="413"/>
    </location>
</feature>
<evidence type="ECO:0000313" key="10">
    <source>
        <dbReference type="Proteomes" id="UP000006180"/>
    </source>
</evidence>
<comment type="similarity">
    <text evidence="1">Belongs to the 'phage' integrase family.</text>
</comment>
<dbReference type="Gene3D" id="1.10.443.10">
    <property type="entry name" value="Intergrase catalytic core"/>
    <property type="match status" value="1"/>
</dbReference>
<dbReference type="CDD" id="cd01189">
    <property type="entry name" value="INT_ICEBs1_C_like"/>
    <property type="match status" value="1"/>
</dbReference>
<evidence type="ECO:0000256" key="3">
    <source>
        <dbReference type="ARBA" id="ARBA00023125"/>
    </source>
</evidence>
<evidence type="ECO:0000256" key="6">
    <source>
        <dbReference type="SAM" id="MobiDB-lite"/>
    </source>
</evidence>
<keyword evidence="4" id="KW-0233">DNA recombination</keyword>
<accession>I3WYZ8</accession>